<proteinExistence type="inferred from homology"/>
<evidence type="ECO:0000256" key="4">
    <source>
        <dbReference type="ARBA" id="ARBA00023242"/>
    </source>
</evidence>
<evidence type="ECO:0000259" key="6">
    <source>
        <dbReference type="Pfam" id="PF13656"/>
    </source>
</evidence>
<dbReference type="GO" id="GO:0003677">
    <property type="term" value="F:DNA binding"/>
    <property type="evidence" value="ECO:0007669"/>
    <property type="project" value="InterPro"/>
</dbReference>
<name>A0A7J7Y698_RHIFE</name>
<dbReference type="PANTHER" id="PTHR13946">
    <property type="entry name" value="DNA-DIRECTED RNA POLYMERASE I,II,III"/>
    <property type="match status" value="1"/>
</dbReference>
<dbReference type="GO" id="GO:0003899">
    <property type="term" value="F:DNA-directed RNA polymerase activity"/>
    <property type="evidence" value="ECO:0007669"/>
    <property type="project" value="InterPro"/>
</dbReference>
<evidence type="ECO:0000256" key="2">
    <source>
        <dbReference type="ARBA" id="ARBA00022478"/>
    </source>
</evidence>
<evidence type="ECO:0000313" key="7">
    <source>
        <dbReference type="EMBL" id="KAF6357415.1"/>
    </source>
</evidence>
<evidence type="ECO:0000256" key="1">
    <source>
        <dbReference type="ARBA" id="ARBA00004123"/>
    </source>
</evidence>
<dbReference type="GO" id="GO:0046983">
    <property type="term" value="F:protein dimerization activity"/>
    <property type="evidence" value="ECO:0007669"/>
    <property type="project" value="InterPro"/>
</dbReference>
<dbReference type="EMBL" id="JACAGC010000007">
    <property type="protein sequence ID" value="KAF6357415.1"/>
    <property type="molecule type" value="Genomic_DNA"/>
</dbReference>
<dbReference type="InterPro" id="IPR008193">
    <property type="entry name" value="RNA_pol_Rpb11_13-16kDa_CS"/>
</dbReference>
<dbReference type="Gene3D" id="3.30.1360.10">
    <property type="entry name" value="RNA polymerase, RBP11-like subunit"/>
    <property type="match status" value="1"/>
</dbReference>
<evidence type="ECO:0000256" key="3">
    <source>
        <dbReference type="ARBA" id="ARBA00023163"/>
    </source>
</evidence>
<dbReference type="Proteomes" id="UP000585614">
    <property type="component" value="Unassembled WGS sequence"/>
</dbReference>
<dbReference type="GO" id="GO:0006366">
    <property type="term" value="P:transcription by RNA polymerase II"/>
    <property type="evidence" value="ECO:0007669"/>
    <property type="project" value="InterPro"/>
</dbReference>
<dbReference type="InterPro" id="IPR022905">
    <property type="entry name" value="Rpo11-like"/>
</dbReference>
<keyword evidence="4" id="KW-0539">Nucleus</keyword>
<dbReference type="CDD" id="cd06926">
    <property type="entry name" value="RNAP_II_RPB11"/>
    <property type="match status" value="1"/>
</dbReference>
<evidence type="ECO:0000256" key="5">
    <source>
        <dbReference type="ARBA" id="ARBA00025751"/>
    </source>
</evidence>
<keyword evidence="2" id="KW-0240">DNA-directed RNA polymerase</keyword>
<evidence type="ECO:0000313" key="8">
    <source>
        <dbReference type="Proteomes" id="UP000585614"/>
    </source>
</evidence>
<dbReference type="SUPFAM" id="SSF55257">
    <property type="entry name" value="RBP11-like subunits of RNA polymerase"/>
    <property type="match status" value="1"/>
</dbReference>
<comment type="caution">
    <text evidence="7">The sequence shown here is derived from an EMBL/GenBank/DDBJ whole genome shotgun (WGS) entry which is preliminary data.</text>
</comment>
<reference evidence="7 8" key="1">
    <citation type="journal article" date="2020" name="Nature">
        <title>Six reference-quality genomes reveal evolution of bat adaptations.</title>
        <authorList>
            <person name="Jebb D."/>
            <person name="Huang Z."/>
            <person name="Pippel M."/>
            <person name="Hughes G.M."/>
            <person name="Lavrichenko K."/>
            <person name="Devanna P."/>
            <person name="Winkler S."/>
            <person name="Jermiin L.S."/>
            <person name="Skirmuntt E.C."/>
            <person name="Katzourakis A."/>
            <person name="Burkitt-Gray L."/>
            <person name="Ray D.A."/>
            <person name="Sullivan K.A.M."/>
            <person name="Roscito J.G."/>
            <person name="Kirilenko B.M."/>
            <person name="Davalos L.M."/>
            <person name="Corthals A.P."/>
            <person name="Power M.L."/>
            <person name="Jones G."/>
            <person name="Ransome R.D."/>
            <person name="Dechmann D.K.N."/>
            <person name="Locatelli A.G."/>
            <person name="Puechmaille S.J."/>
            <person name="Fedrigo O."/>
            <person name="Jarvis E.D."/>
            <person name="Hiller M."/>
            <person name="Vernes S.C."/>
            <person name="Myers E.W."/>
            <person name="Teeling E.C."/>
        </authorList>
    </citation>
    <scope>NUCLEOTIDE SEQUENCE [LARGE SCALE GENOMIC DNA]</scope>
    <source>
        <strain evidence="7">MRhiFer1</strain>
        <tissue evidence="7">Lung</tissue>
    </source>
</reference>
<dbReference type="InterPro" id="IPR037685">
    <property type="entry name" value="RBP11"/>
</dbReference>
<comment type="similarity">
    <text evidence="5">Belongs to the archaeal Rpo11/eukaryotic RPB11/RPC19 RNA polymerase subunit family.</text>
</comment>
<accession>A0A7J7Y698</accession>
<sequence>MKRLRQASRRWDPSLPGRAGFRLGGGGSPCPHLLPLRLPRITINKDTKVPNACLFTINKEDHTLGNIIKSQLLKDPQVLFAGYKVPHPLEHKIIIRVQTTPDYSPQEAFTNAITDLISELSLLEERFRVAIKDKQEGIE</sequence>
<gene>
    <name evidence="7" type="ORF">mRhiFer1_013317</name>
</gene>
<keyword evidence="3" id="KW-0804">Transcription</keyword>
<organism evidence="7 8">
    <name type="scientific">Rhinolophus ferrumequinum</name>
    <name type="common">Greater horseshoe bat</name>
    <dbReference type="NCBI Taxonomy" id="59479"/>
    <lineage>
        <taxon>Eukaryota</taxon>
        <taxon>Metazoa</taxon>
        <taxon>Chordata</taxon>
        <taxon>Craniata</taxon>
        <taxon>Vertebrata</taxon>
        <taxon>Euteleostomi</taxon>
        <taxon>Mammalia</taxon>
        <taxon>Eutheria</taxon>
        <taxon>Laurasiatheria</taxon>
        <taxon>Chiroptera</taxon>
        <taxon>Yinpterochiroptera</taxon>
        <taxon>Rhinolophoidea</taxon>
        <taxon>Rhinolophidae</taxon>
        <taxon>Rhinolophinae</taxon>
        <taxon>Rhinolophus</taxon>
    </lineage>
</organism>
<dbReference type="PANTHER" id="PTHR13946:SF46">
    <property type="entry name" value="DNA-DIRECTED RNA POLYMERASE II SUBUNIT RPB11-A-RELATED"/>
    <property type="match status" value="1"/>
</dbReference>
<dbReference type="Pfam" id="PF13656">
    <property type="entry name" value="RNA_pol_L_2"/>
    <property type="match status" value="1"/>
</dbReference>
<feature type="domain" description="DNA-directed RNA polymerase RBP11-like dimerisation" evidence="6">
    <location>
        <begin position="53"/>
        <end position="125"/>
    </location>
</feature>
<comment type="subcellular location">
    <subcellularLocation>
        <location evidence="1">Nucleus</location>
    </subcellularLocation>
</comment>
<dbReference type="AlphaFoldDB" id="A0A7J7Y698"/>
<dbReference type="GO" id="GO:0005665">
    <property type="term" value="C:RNA polymerase II, core complex"/>
    <property type="evidence" value="ECO:0007669"/>
    <property type="project" value="InterPro"/>
</dbReference>
<dbReference type="InterPro" id="IPR009025">
    <property type="entry name" value="RBP11-like_dimer"/>
</dbReference>
<dbReference type="PROSITE" id="PS01154">
    <property type="entry name" value="RNA_POL_L_13KD"/>
    <property type="match status" value="1"/>
</dbReference>
<dbReference type="HAMAP" id="MF_00261">
    <property type="entry name" value="RNApol_arch_Rpo11"/>
    <property type="match status" value="1"/>
</dbReference>
<dbReference type="InterPro" id="IPR036603">
    <property type="entry name" value="RBP11-like"/>
</dbReference>
<protein>
    <submittedName>
        <fullName evidence="7">RNA polymerase II subunit J</fullName>
    </submittedName>
</protein>
<dbReference type="FunFam" id="3.30.1360.10:FF:000003">
    <property type="entry name" value="DNA-directed RNA polymerase II subunit RPB11"/>
    <property type="match status" value="1"/>
</dbReference>